<sequence length="142" mass="16075">MALTNGMIEDIGGRFSLDHTCPAWPIVDGRTPVTPESINRYSFSEKRICIHPYFQRVETASKNAFSVSGFPVDTRGWRWRLGQVVTVKGDRPRNLSPVTAPLLRIFRYLRRPHSLPFPSSPLLVSEPWAVIPERERPSDGGC</sequence>
<proteinExistence type="predicted"/>
<evidence type="ECO:0000313" key="2">
    <source>
        <dbReference type="Proteomes" id="UP001157502"/>
    </source>
</evidence>
<comment type="caution">
    <text evidence="1">The sequence shown here is derived from an EMBL/GenBank/DDBJ whole genome shotgun (WGS) entry which is preliminary data.</text>
</comment>
<protein>
    <submittedName>
        <fullName evidence="1">Uncharacterized protein</fullName>
    </submittedName>
</protein>
<dbReference type="EMBL" id="CM055738">
    <property type="protein sequence ID" value="KAJ8004649.1"/>
    <property type="molecule type" value="Genomic_DNA"/>
</dbReference>
<dbReference type="Proteomes" id="UP001157502">
    <property type="component" value="Chromosome 11"/>
</dbReference>
<gene>
    <name evidence="1" type="ORF">DPEC_G00138520</name>
</gene>
<accession>A0ACC2GLM4</accession>
<evidence type="ECO:0000313" key="1">
    <source>
        <dbReference type="EMBL" id="KAJ8004649.1"/>
    </source>
</evidence>
<reference evidence="1" key="1">
    <citation type="submission" date="2021-05" db="EMBL/GenBank/DDBJ databases">
        <authorList>
            <person name="Pan Q."/>
            <person name="Jouanno E."/>
            <person name="Zahm M."/>
            <person name="Klopp C."/>
            <person name="Cabau C."/>
            <person name="Louis A."/>
            <person name="Berthelot C."/>
            <person name="Parey E."/>
            <person name="Roest Crollius H."/>
            <person name="Montfort J."/>
            <person name="Robinson-Rechavi M."/>
            <person name="Bouchez O."/>
            <person name="Lampietro C."/>
            <person name="Lopez Roques C."/>
            <person name="Donnadieu C."/>
            <person name="Postlethwait J."/>
            <person name="Bobe J."/>
            <person name="Dillon D."/>
            <person name="Chandos A."/>
            <person name="von Hippel F."/>
            <person name="Guiguen Y."/>
        </authorList>
    </citation>
    <scope>NUCLEOTIDE SEQUENCE</scope>
    <source>
        <strain evidence="1">YG-Jan2019</strain>
    </source>
</reference>
<organism evidence="1 2">
    <name type="scientific">Dallia pectoralis</name>
    <name type="common">Alaska blackfish</name>
    <dbReference type="NCBI Taxonomy" id="75939"/>
    <lineage>
        <taxon>Eukaryota</taxon>
        <taxon>Metazoa</taxon>
        <taxon>Chordata</taxon>
        <taxon>Craniata</taxon>
        <taxon>Vertebrata</taxon>
        <taxon>Euteleostomi</taxon>
        <taxon>Actinopterygii</taxon>
        <taxon>Neopterygii</taxon>
        <taxon>Teleostei</taxon>
        <taxon>Protacanthopterygii</taxon>
        <taxon>Esociformes</taxon>
        <taxon>Umbridae</taxon>
        <taxon>Dallia</taxon>
    </lineage>
</organism>
<name>A0ACC2GLM4_DALPE</name>
<keyword evidence="2" id="KW-1185">Reference proteome</keyword>